<dbReference type="PROSITE" id="PS51257">
    <property type="entry name" value="PROKAR_LIPOPROTEIN"/>
    <property type="match status" value="1"/>
</dbReference>
<feature type="transmembrane region" description="Helical" evidence="6">
    <location>
        <begin position="83"/>
        <end position="103"/>
    </location>
</feature>
<evidence type="ECO:0000256" key="2">
    <source>
        <dbReference type="ARBA" id="ARBA00022475"/>
    </source>
</evidence>
<comment type="subcellular location">
    <subcellularLocation>
        <location evidence="1">Cell membrane</location>
        <topology evidence="1">Multi-pass membrane protein</topology>
    </subcellularLocation>
</comment>
<keyword evidence="2" id="KW-1003">Cell membrane</keyword>
<feature type="transmembrane region" description="Helical" evidence="6">
    <location>
        <begin position="422"/>
        <end position="441"/>
    </location>
</feature>
<dbReference type="PANTHER" id="PTHR43652:SF6">
    <property type="entry name" value="ARGININE REPRESSOR"/>
    <property type="match status" value="1"/>
</dbReference>
<feature type="transmembrane region" description="Helical" evidence="6">
    <location>
        <begin position="210"/>
        <end position="228"/>
    </location>
</feature>
<accession>A0A6N3EMT6</accession>
<keyword evidence="5 6" id="KW-0472">Membrane</keyword>
<protein>
    <recommendedName>
        <fullName evidence="8">C4-dicarboxylate ABC transporter permease</fullName>
    </recommendedName>
</protein>
<feature type="transmembrane region" description="Helical" evidence="6">
    <location>
        <begin position="171"/>
        <end position="190"/>
    </location>
</feature>
<name>A0A6N3EMT6_STASI</name>
<proteinExistence type="predicted"/>
<keyword evidence="3 6" id="KW-0812">Transmembrane</keyword>
<evidence type="ECO:0000256" key="6">
    <source>
        <dbReference type="SAM" id="Phobius"/>
    </source>
</evidence>
<evidence type="ECO:0000256" key="1">
    <source>
        <dbReference type="ARBA" id="ARBA00004651"/>
    </source>
</evidence>
<evidence type="ECO:0000313" key="7">
    <source>
        <dbReference type="EMBL" id="VYU42916.1"/>
    </source>
</evidence>
<dbReference type="Pfam" id="PF03606">
    <property type="entry name" value="DcuC"/>
    <property type="match status" value="1"/>
</dbReference>
<dbReference type="EMBL" id="CACRUO010000056">
    <property type="protein sequence ID" value="VYU42916.1"/>
    <property type="molecule type" value="Genomic_DNA"/>
</dbReference>
<dbReference type="RefSeq" id="WP_002480116.1">
    <property type="nucleotide sequence ID" value="NZ_CACRUO010000056.1"/>
</dbReference>
<feature type="transmembrane region" description="Helical" evidence="6">
    <location>
        <begin position="324"/>
        <end position="341"/>
    </location>
</feature>
<dbReference type="AlphaFoldDB" id="A0A6N3EMT6"/>
<dbReference type="PANTHER" id="PTHR43652">
    <property type="entry name" value="BASIC AMINO ACID ANTIPORTER YFCC-RELATED"/>
    <property type="match status" value="1"/>
</dbReference>
<feature type="transmembrane region" description="Helical" evidence="6">
    <location>
        <begin position="361"/>
        <end position="381"/>
    </location>
</feature>
<dbReference type="InterPro" id="IPR018385">
    <property type="entry name" value="C4_dicarb_anaerob_car-like"/>
</dbReference>
<gene>
    <name evidence="7" type="ORF">SSLFYP27_00205</name>
</gene>
<keyword evidence="4 6" id="KW-1133">Transmembrane helix</keyword>
<feature type="transmembrane region" description="Helical" evidence="6">
    <location>
        <begin position="124"/>
        <end position="142"/>
    </location>
</feature>
<evidence type="ECO:0000256" key="5">
    <source>
        <dbReference type="ARBA" id="ARBA00023136"/>
    </source>
</evidence>
<sequence>MTENTKENSKDSSSKFQLKTPHTYALLMMIIAIACVLTYIIPAGEYKRVDKGGQTLVVPGSYHSIEQHGVSFLDLFRAVPEGLLTGGEIVFYIFLVGGAFGIVHRTGAFENGINQAIKTLGSSRILMIPLTMIVFSILGFSIGLAEETIIFVPIGVIIARTLGYDAMTGAAMVILGAASGFIGGMLNPFTVGVAQTVAELPMFSGWGLRSIIYIFILAAAIGSVMFYARKVKRNPKKSVVYALEQEEGQSHKAIEYERFTKRQAFALSIIALTIVFNVYGIFRYEWSFNQMSANFVLAGLLAGFVSDLGMNGTFDAFIEGMKDILFGAMIVGFAKGIVVILEQGKIIDSIIHGMTTLLNDVPSSIVIIVMFIFQFFLNFFIPSGSGQALTTMPLMVPISDLLDINRQLTVLAFQYGDSISNVLFPTSAILMGALAVAKISYVQWLKFAWKLILLWVIICAIAMSIALLVGY</sequence>
<dbReference type="InterPro" id="IPR051679">
    <property type="entry name" value="DASS-Related_Transporters"/>
</dbReference>
<feature type="transmembrane region" description="Helical" evidence="6">
    <location>
        <begin position="148"/>
        <end position="164"/>
    </location>
</feature>
<feature type="transmembrane region" description="Helical" evidence="6">
    <location>
        <begin position="264"/>
        <end position="282"/>
    </location>
</feature>
<dbReference type="GO" id="GO:0005886">
    <property type="term" value="C:plasma membrane"/>
    <property type="evidence" value="ECO:0007669"/>
    <property type="project" value="UniProtKB-SubCell"/>
</dbReference>
<feature type="transmembrane region" description="Helical" evidence="6">
    <location>
        <begin position="21"/>
        <end position="41"/>
    </location>
</feature>
<reference evidence="7" key="1">
    <citation type="submission" date="2019-11" db="EMBL/GenBank/DDBJ databases">
        <authorList>
            <person name="Feng L."/>
        </authorList>
    </citation>
    <scope>NUCLEOTIDE SEQUENCE</scope>
    <source>
        <strain evidence="7">SsimulansLFYP27</strain>
    </source>
</reference>
<organism evidence="7">
    <name type="scientific">Staphylococcus simulans</name>
    <dbReference type="NCBI Taxonomy" id="1286"/>
    <lineage>
        <taxon>Bacteria</taxon>
        <taxon>Bacillati</taxon>
        <taxon>Bacillota</taxon>
        <taxon>Bacilli</taxon>
        <taxon>Bacillales</taxon>
        <taxon>Staphylococcaceae</taxon>
        <taxon>Staphylococcus</taxon>
    </lineage>
</organism>
<feature type="transmembrane region" description="Helical" evidence="6">
    <location>
        <begin position="447"/>
        <end position="469"/>
    </location>
</feature>
<evidence type="ECO:0000256" key="3">
    <source>
        <dbReference type="ARBA" id="ARBA00022692"/>
    </source>
</evidence>
<evidence type="ECO:0000256" key="4">
    <source>
        <dbReference type="ARBA" id="ARBA00022989"/>
    </source>
</evidence>
<evidence type="ECO:0008006" key="8">
    <source>
        <dbReference type="Google" id="ProtNLM"/>
    </source>
</evidence>